<dbReference type="CDD" id="cd03784">
    <property type="entry name" value="GT1_Gtf-like"/>
    <property type="match status" value="1"/>
</dbReference>
<dbReference type="PROSITE" id="PS00375">
    <property type="entry name" value="UDPGT"/>
    <property type="match status" value="1"/>
</dbReference>
<dbReference type="PANTHER" id="PTHR48043">
    <property type="entry name" value="EG:EG0003.4 PROTEIN-RELATED"/>
    <property type="match status" value="1"/>
</dbReference>
<proteinExistence type="inferred from homology"/>
<dbReference type="InterPro" id="IPR002213">
    <property type="entry name" value="UDP_glucos_trans"/>
</dbReference>
<dbReference type="Pfam" id="PF00201">
    <property type="entry name" value="UDPGT"/>
    <property type="match status" value="1"/>
</dbReference>
<sequence>MKCVRLGLILFLIFQKAVESYKILTLLYLCNGSMRNLFDPILLELAKKGNNVTVIASSPGTVKHENIQELEGLDIKTMIKSLPNPDFIDMRLKHTPINVWYLRDKWTSDCDKFYNVPAVKNILNSNDKYDLIFLNSYMNECTYGIAHHLNASTIMISVFPVQPWAASVTATPSPLSFVSHIYHVSSGSMRFGDRIMNIYQYARNSFLKYFYYVPAIERVYQKYVPNAPGVSEIESNVSLVMGAGHFSFSPLRPIMTGIVDELAGIHCRDPKPLPNEISRLIRKKGVDEDFIYFSFGSIVQGHKLPPKYKQAFISAFSKLNISVLWKYEVDYEDVGTLPSNIHMLKWFPQQDVLGHPKCKLFITHGGISSVTEALYHGVPIIGIPFFTDQDWNLKQAERIGVGVKLELEDVTEQVLDNLFHQFINEETYQKNADARSLLFRDRPLDVLSNAVWWVEHVLKHGGAEHLKSPARKLNFIQYYSIDIAVFLVLSGGFLLLFCYMLLRFGIQAVCTIVTKKSKG</sequence>
<evidence type="ECO:0000256" key="4">
    <source>
        <dbReference type="RuleBase" id="RU003718"/>
    </source>
</evidence>
<dbReference type="InterPro" id="IPR035595">
    <property type="entry name" value="UDP_glycos_trans_CS"/>
</dbReference>
<keyword evidence="3 4" id="KW-0808">Transferase</keyword>
<feature type="chain" id="PRO_5044980430" description="UDP-glucuronosyltransferase" evidence="5">
    <location>
        <begin position="21"/>
        <end position="519"/>
    </location>
</feature>
<keyword evidence="7" id="KW-1185">Reference proteome</keyword>
<keyword evidence="5" id="KW-0812">Transmembrane</keyword>
<evidence type="ECO:0000256" key="1">
    <source>
        <dbReference type="ARBA" id="ARBA00009995"/>
    </source>
</evidence>
<dbReference type="InterPro" id="IPR050271">
    <property type="entry name" value="UDP-glycosyltransferase"/>
</dbReference>
<feature type="transmembrane region" description="Helical" evidence="5">
    <location>
        <begin position="478"/>
        <end position="502"/>
    </location>
</feature>
<dbReference type="SUPFAM" id="SSF53756">
    <property type="entry name" value="UDP-Glycosyltransferase/glycogen phosphorylase"/>
    <property type="match status" value="1"/>
</dbReference>
<keyword evidence="5" id="KW-1133">Transmembrane helix</keyword>
<feature type="signal peptide" evidence="5">
    <location>
        <begin position="1"/>
        <end position="20"/>
    </location>
</feature>
<comment type="subcellular location">
    <subcellularLocation>
        <location evidence="5">Membrane</location>
        <topology evidence="5">Single-pass membrane protein</topology>
    </subcellularLocation>
</comment>
<dbReference type="Gene3D" id="3.40.50.2000">
    <property type="entry name" value="Glycogen Phosphorylase B"/>
    <property type="match status" value="1"/>
</dbReference>
<evidence type="ECO:0000256" key="2">
    <source>
        <dbReference type="ARBA" id="ARBA00022676"/>
    </source>
</evidence>
<gene>
    <name evidence="6" type="ORF">ODALV1_LOCUS7774</name>
</gene>
<comment type="similarity">
    <text evidence="1 4">Belongs to the UDP-glycosyltransferase family.</text>
</comment>
<evidence type="ECO:0000256" key="5">
    <source>
        <dbReference type="RuleBase" id="RU362059"/>
    </source>
</evidence>
<evidence type="ECO:0000313" key="7">
    <source>
        <dbReference type="Proteomes" id="UP001642540"/>
    </source>
</evidence>
<dbReference type="EMBL" id="CAXLJM020000024">
    <property type="protein sequence ID" value="CAL8090891.1"/>
    <property type="molecule type" value="Genomic_DNA"/>
</dbReference>
<dbReference type="EC" id="2.4.1.17" evidence="5"/>
<dbReference type="PANTHER" id="PTHR48043:SF159">
    <property type="entry name" value="EG:EG0003.4 PROTEIN-RELATED"/>
    <property type="match status" value="1"/>
</dbReference>
<comment type="catalytic activity">
    <reaction evidence="5">
        <text>glucuronate acceptor + UDP-alpha-D-glucuronate = acceptor beta-D-glucuronoside + UDP + H(+)</text>
        <dbReference type="Rhea" id="RHEA:21032"/>
        <dbReference type="ChEBI" id="CHEBI:15378"/>
        <dbReference type="ChEBI" id="CHEBI:58052"/>
        <dbReference type="ChEBI" id="CHEBI:58223"/>
        <dbReference type="ChEBI" id="CHEBI:132367"/>
        <dbReference type="ChEBI" id="CHEBI:132368"/>
        <dbReference type="EC" id="2.4.1.17"/>
    </reaction>
</comment>
<organism evidence="6 7">
    <name type="scientific">Orchesella dallaii</name>
    <dbReference type="NCBI Taxonomy" id="48710"/>
    <lineage>
        <taxon>Eukaryota</taxon>
        <taxon>Metazoa</taxon>
        <taxon>Ecdysozoa</taxon>
        <taxon>Arthropoda</taxon>
        <taxon>Hexapoda</taxon>
        <taxon>Collembola</taxon>
        <taxon>Entomobryomorpha</taxon>
        <taxon>Entomobryoidea</taxon>
        <taxon>Orchesellidae</taxon>
        <taxon>Orchesellinae</taxon>
        <taxon>Orchesella</taxon>
    </lineage>
</organism>
<reference evidence="6 7" key="1">
    <citation type="submission" date="2024-08" db="EMBL/GenBank/DDBJ databases">
        <authorList>
            <person name="Cucini C."/>
            <person name="Frati F."/>
        </authorList>
    </citation>
    <scope>NUCLEOTIDE SEQUENCE [LARGE SCALE GENOMIC DNA]</scope>
</reference>
<keyword evidence="5" id="KW-0732">Signal</keyword>
<keyword evidence="2 4" id="KW-0328">Glycosyltransferase</keyword>
<protein>
    <recommendedName>
        <fullName evidence="5">UDP-glucuronosyltransferase</fullName>
        <ecNumber evidence="5">2.4.1.17</ecNumber>
    </recommendedName>
</protein>
<evidence type="ECO:0000256" key="3">
    <source>
        <dbReference type="ARBA" id="ARBA00022679"/>
    </source>
</evidence>
<accession>A0ABP1Q6G3</accession>
<evidence type="ECO:0000313" key="6">
    <source>
        <dbReference type="EMBL" id="CAL8090891.1"/>
    </source>
</evidence>
<keyword evidence="5" id="KW-0472">Membrane</keyword>
<comment type="caution">
    <text evidence="6">The sequence shown here is derived from an EMBL/GenBank/DDBJ whole genome shotgun (WGS) entry which is preliminary data.</text>
</comment>
<dbReference type="Proteomes" id="UP001642540">
    <property type="component" value="Unassembled WGS sequence"/>
</dbReference>
<name>A0ABP1Q6G3_9HEXA</name>